<dbReference type="InterPro" id="IPR028124">
    <property type="entry name" value="SMAP_dom"/>
</dbReference>
<comment type="caution">
    <text evidence="4">The sequence shown here is derived from an EMBL/GenBank/DDBJ whole genome shotgun (WGS) entry which is preliminary data.</text>
</comment>
<feature type="compositionally biased region" description="Basic residues" evidence="2">
    <location>
        <begin position="79"/>
        <end position="102"/>
    </location>
</feature>
<reference evidence="4 5" key="1">
    <citation type="journal article" date="2019" name="PLoS Pathog.">
        <title>Genome sequence of the bovine parasite Schistosoma bovis Tanzania.</title>
        <authorList>
            <person name="Oey H."/>
            <person name="Zakrzewski M."/>
            <person name="Gobert G."/>
            <person name="Gravermann K."/>
            <person name="Stoye J."/>
            <person name="Jones M."/>
            <person name="Mcmanus D."/>
            <person name="Krause L."/>
        </authorList>
    </citation>
    <scope>NUCLEOTIDE SEQUENCE [LARGE SCALE GENOMIC DNA]</scope>
    <source>
        <strain evidence="4 5">TAN1997</strain>
    </source>
</reference>
<dbReference type="STRING" id="6184.A0A430QEK5"/>
<name>A0A430QEK5_SCHBO</name>
<keyword evidence="1" id="KW-0175">Coiled coil</keyword>
<feature type="compositionally biased region" description="Basic residues" evidence="2">
    <location>
        <begin position="110"/>
        <end position="120"/>
    </location>
</feature>
<dbReference type="PANTHER" id="PTHR22426">
    <property type="entry name" value="ARGININE_SERINE-RICH COILED-COIL PROTEIN 2"/>
    <property type="match status" value="1"/>
</dbReference>
<feature type="compositionally biased region" description="Low complexity" evidence="2">
    <location>
        <begin position="121"/>
        <end position="135"/>
    </location>
</feature>
<keyword evidence="5" id="KW-1185">Reference proteome</keyword>
<feature type="domain" description="Small acidic protein-like" evidence="3">
    <location>
        <begin position="243"/>
        <end position="311"/>
    </location>
</feature>
<sequence>MIACFFSQEETKNAATVKDGVQLTIETKKNSMVVSPSPSYIIDGKRRSRSREHSPSRRHRKRSCAPRSDRGSPNERVSSSKHKRSSHHSRHKHSSRKHHHRDSHCSDYKHRYRRKHRRHSSTSSTSSSSDTSPESKPSRRGSHNGRNPTQLLTTSSKDYFRLTAQDILDKIQKHQQEQAKAQALAAAAAAKLPKYYNPTTVNAVKLAEQQQKRKLLWSKKDGENTSSESKTLWTATSLIAGKGDSAAAAKFRKLMGIHDSSEEVVDGSAAHVNETEALRRAEAQAELFRRLEHEYEMSRTITHTQRGAGLGFSSSSHIDYNAYSAMQSEKDKNPNL</sequence>
<dbReference type="Proteomes" id="UP000290809">
    <property type="component" value="Unassembled WGS sequence"/>
</dbReference>
<feature type="compositionally biased region" description="Basic residues" evidence="2">
    <location>
        <begin position="46"/>
        <end position="64"/>
    </location>
</feature>
<gene>
    <name evidence="4" type="ORF">DC041_0008476</name>
</gene>
<proteinExistence type="predicted"/>
<evidence type="ECO:0000256" key="1">
    <source>
        <dbReference type="SAM" id="Coils"/>
    </source>
</evidence>
<dbReference type="EMBL" id="QMKO01001850">
    <property type="protein sequence ID" value="RTG86152.1"/>
    <property type="molecule type" value="Genomic_DNA"/>
</dbReference>
<evidence type="ECO:0000259" key="3">
    <source>
        <dbReference type="Pfam" id="PF15477"/>
    </source>
</evidence>
<protein>
    <recommendedName>
        <fullName evidence="3">Small acidic protein-like domain-containing protein</fullName>
    </recommendedName>
</protein>
<evidence type="ECO:0000313" key="4">
    <source>
        <dbReference type="EMBL" id="RTG86152.1"/>
    </source>
</evidence>
<dbReference type="Pfam" id="PF15477">
    <property type="entry name" value="SMAP"/>
    <property type="match status" value="1"/>
</dbReference>
<feature type="compositionally biased region" description="Polar residues" evidence="2">
    <location>
        <begin position="144"/>
        <end position="156"/>
    </location>
</feature>
<organism evidence="4 5">
    <name type="scientific">Schistosoma bovis</name>
    <name type="common">Blood fluke</name>
    <dbReference type="NCBI Taxonomy" id="6184"/>
    <lineage>
        <taxon>Eukaryota</taxon>
        <taxon>Metazoa</taxon>
        <taxon>Spiralia</taxon>
        <taxon>Lophotrochozoa</taxon>
        <taxon>Platyhelminthes</taxon>
        <taxon>Trematoda</taxon>
        <taxon>Digenea</taxon>
        <taxon>Strigeidida</taxon>
        <taxon>Schistosomatoidea</taxon>
        <taxon>Schistosomatidae</taxon>
        <taxon>Schistosoma</taxon>
    </lineage>
</organism>
<dbReference type="AlphaFoldDB" id="A0A430QEK5"/>
<feature type="region of interest" description="Disordered" evidence="2">
    <location>
        <begin position="27"/>
        <end position="156"/>
    </location>
</feature>
<dbReference type="PANTHER" id="PTHR22426:SF2">
    <property type="entry name" value="ARGININE_SERINE-RICH COILED-COIL PROTEIN 2"/>
    <property type="match status" value="1"/>
</dbReference>
<accession>A0A430QEK5</accession>
<evidence type="ECO:0000256" key="2">
    <source>
        <dbReference type="SAM" id="MobiDB-lite"/>
    </source>
</evidence>
<evidence type="ECO:0000313" key="5">
    <source>
        <dbReference type="Proteomes" id="UP000290809"/>
    </source>
</evidence>
<feature type="coiled-coil region" evidence="1">
    <location>
        <begin position="164"/>
        <end position="191"/>
    </location>
</feature>